<dbReference type="OrthoDB" id="10009520at2759"/>
<evidence type="ECO:0000256" key="7">
    <source>
        <dbReference type="ARBA" id="ARBA00022833"/>
    </source>
</evidence>
<organism evidence="11 12">
    <name type="scientific">Lyophyllum shimeji</name>
    <name type="common">Hon-shimeji</name>
    <name type="synonym">Tricholoma shimeji</name>
    <dbReference type="NCBI Taxonomy" id="47721"/>
    <lineage>
        <taxon>Eukaryota</taxon>
        <taxon>Fungi</taxon>
        <taxon>Dikarya</taxon>
        <taxon>Basidiomycota</taxon>
        <taxon>Agaricomycotina</taxon>
        <taxon>Agaricomycetes</taxon>
        <taxon>Agaricomycetidae</taxon>
        <taxon>Agaricales</taxon>
        <taxon>Tricholomatineae</taxon>
        <taxon>Lyophyllaceae</taxon>
        <taxon>Lyophyllum</taxon>
    </lineage>
</organism>
<keyword evidence="3" id="KW-0479">Metal-binding</keyword>
<evidence type="ECO:0000256" key="8">
    <source>
        <dbReference type="SAM" id="Coils"/>
    </source>
</evidence>
<name>A0A9P3PYT3_LYOSH</name>
<evidence type="ECO:0000259" key="10">
    <source>
        <dbReference type="PROSITE" id="PS51873"/>
    </source>
</evidence>
<protein>
    <submittedName>
        <fullName evidence="11">In Between Ring fingers</fullName>
    </submittedName>
</protein>
<evidence type="ECO:0000313" key="12">
    <source>
        <dbReference type="Proteomes" id="UP001063166"/>
    </source>
</evidence>
<evidence type="ECO:0000256" key="1">
    <source>
        <dbReference type="ARBA" id="ARBA00004906"/>
    </source>
</evidence>
<keyword evidence="12" id="KW-1185">Reference proteome</keyword>
<dbReference type="PANTHER" id="PTHR22770:SF47">
    <property type="entry name" value="E3 UBIQUITIN-PROTEIN LIGASE RNF216"/>
    <property type="match status" value="1"/>
</dbReference>
<dbReference type="Proteomes" id="UP001063166">
    <property type="component" value="Unassembled WGS sequence"/>
</dbReference>
<feature type="compositionally biased region" description="Basic residues" evidence="9">
    <location>
        <begin position="832"/>
        <end position="842"/>
    </location>
</feature>
<dbReference type="AlphaFoldDB" id="A0A9P3PYT3"/>
<dbReference type="Gene3D" id="3.30.40.10">
    <property type="entry name" value="Zinc/RING finger domain, C3HC4 (zinc finger)"/>
    <property type="match status" value="1"/>
</dbReference>
<feature type="region of interest" description="Disordered" evidence="9">
    <location>
        <begin position="61"/>
        <end position="120"/>
    </location>
</feature>
<feature type="coiled-coil region" evidence="8">
    <location>
        <begin position="668"/>
        <end position="695"/>
    </location>
</feature>
<keyword evidence="4" id="KW-0677">Repeat</keyword>
<evidence type="ECO:0000313" key="11">
    <source>
        <dbReference type="EMBL" id="GLB44121.1"/>
    </source>
</evidence>
<reference evidence="11" key="1">
    <citation type="submission" date="2022-07" db="EMBL/GenBank/DDBJ databases">
        <title>The genome of Lyophyllum shimeji provides insight into the initial evolution of ectomycorrhizal fungal genome.</title>
        <authorList>
            <person name="Kobayashi Y."/>
            <person name="Shibata T."/>
            <person name="Hirakawa H."/>
            <person name="Shigenobu S."/>
            <person name="Nishiyama T."/>
            <person name="Yamada A."/>
            <person name="Hasebe M."/>
            <person name="Kawaguchi M."/>
        </authorList>
    </citation>
    <scope>NUCLEOTIDE SEQUENCE</scope>
    <source>
        <strain evidence="11">AT787</strain>
    </source>
</reference>
<feature type="region of interest" description="Disordered" evidence="9">
    <location>
        <begin position="145"/>
        <end position="169"/>
    </location>
</feature>
<feature type="region of interest" description="Disordered" evidence="9">
    <location>
        <begin position="225"/>
        <end position="247"/>
    </location>
</feature>
<sequence length="842" mass="93309">MAKAKGRVAIDISSSPEPEYSYNCKPKGTRTMISSNVIELTDSDDSDSGALPARVCFKAPTNAVAGPSSRPNAARQLQPRAGGSNSIENIPVSHRKAKAPASRTTPLFLPSDEENNPPPGLFPPPAEFPDEAFDIYDEVFAVGQPSETQPSMHTPNKEAGQPVPVSDPDPQSTVMARVLEIVPDVEPDWLLALVTKHMLEHPDQDVPTVVEHVLHALLEDPKYPKVDRLGKGKRKQTAEEADAEAGPAKKLKIDYKDKNRPVAHRGAHYADLALEHLQVSFPFIPKTYLRTCLTQHNGLYAPTHLYLLEQEKTQQERRDAGERVNLPYNKRVTPFRPKGKGAASVQDEDFEAERKWLVAELTGTNTADADAGVEDANDASDGECEDGIECGCCFSKFRFDKIVQCPETHLFCVSCMTSYASTLLGTHDPNIKCMDQSGCSALIPASELRRFLPKKLMELWERVKQRKEVEAAGLEGLEECPFCEWGCVIENEDEKLLRCGNVEGGCGVVSCRKCKRPDHLPKSCKEVEEDRHLDGRHAIEEAMTQALKRDCPKCSKPFIKESGCNKMTCPHCSTLSCYVCRNIITGYDHFDQSQPGSGSSKNAGKCLLWEPVEQRHADEVKAAAERALAEYKRDNPDVEEKDIKIDLPVAPPPPAAANNPYGYPYAINHHVQQLLRNAQATLERAAAEHGRLRAAEEAHRAVMLEREADIRLLQDSAARMPHMAEAYRVRAQELARQVAQDQGRWYQMRMETQNANVRVEMARAQVAVYQGQQARNVHAQPAAYNVNVNVNMFGAGLGMGVGVGYHRPAVVPPPRIARLPVVPLPPPPRAAAPRRPRARRRR</sequence>
<accession>A0A9P3PYT3</accession>
<dbReference type="InterPro" id="IPR044066">
    <property type="entry name" value="TRIAD_supradom"/>
</dbReference>
<dbReference type="SUPFAM" id="SSF57850">
    <property type="entry name" value="RING/U-box"/>
    <property type="match status" value="2"/>
</dbReference>
<dbReference type="Pfam" id="PF26200">
    <property type="entry name" value="Rcat_RNF216"/>
    <property type="match status" value="1"/>
</dbReference>
<keyword evidence="7" id="KW-0862">Zinc</keyword>
<evidence type="ECO:0000256" key="3">
    <source>
        <dbReference type="ARBA" id="ARBA00022723"/>
    </source>
</evidence>
<dbReference type="GO" id="GO:0008270">
    <property type="term" value="F:zinc ion binding"/>
    <property type="evidence" value="ECO:0007669"/>
    <property type="project" value="UniProtKB-KW"/>
</dbReference>
<feature type="region of interest" description="Disordered" evidence="9">
    <location>
        <begin position="1"/>
        <end position="28"/>
    </location>
</feature>
<evidence type="ECO:0000256" key="9">
    <source>
        <dbReference type="SAM" id="MobiDB-lite"/>
    </source>
</evidence>
<dbReference type="InterPro" id="IPR002867">
    <property type="entry name" value="IBR_dom"/>
</dbReference>
<evidence type="ECO:0000256" key="2">
    <source>
        <dbReference type="ARBA" id="ARBA00022679"/>
    </source>
</evidence>
<dbReference type="InterPro" id="IPR047544">
    <property type="entry name" value="RING-HC_RBR_RNF216"/>
</dbReference>
<dbReference type="GO" id="GO:0016740">
    <property type="term" value="F:transferase activity"/>
    <property type="evidence" value="ECO:0007669"/>
    <property type="project" value="UniProtKB-KW"/>
</dbReference>
<dbReference type="InterPro" id="IPR047545">
    <property type="entry name" value="BRcat_RBR_RNF216"/>
</dbReference>
<keyword evidence="2" id="KW-0808">Transferase</keyword>
<evidence type="ECO:0000256" key="5">
    <source>
        <dbReference type="ARBA" id="ARBA00022771"/>
    </source>
</evidence>
<dbReference type="Gene3D" id="1.20.120.1750">
    <property type="match status" value="1"/>
</dbReference>
<dbReference type="CDD" id="cd20339">
    <property type="entry name" value="BRcat_RBR_RNF216"/>
    <property type="match status" value="1"/>
</dbReference>
<dbReference type="CDD" id="cd20353">
    <property type="entry name" value="Rcat_RBR_RNF216"/>
    <property type="match status" value="1"/>
</dbReference>
<comment type="pathway">
    <text evidence="1">Protein modification; protein ubiquitination.</text>
</comment>
<gene>
    <name evidence="11" type="ORF">LshimejAT787_1600510</name>
</gene>
<evidence type="ECO:0000256" key="6">
    <source>
        <dbReference type="ARBA" id="ARBA00022786"/>
    </source>
</evidence>
<proteinExistence type="predicted"/>
<dbReference type="EMBL" id="BRPK01000016">
    <property type="protein sequence ID" value="GLB44121.1"/>
    <property type="molecule type" value="Genomic_DNA"/>
</dbReference>
<keyword evidence="8" id="KW-0175">Coiled coil</keyword>
<keyword evidence="6" id="KW-0833">Ubl conjugation pathway</keyword>
<feature type="domain" description="RING-type" evidence="10">
    <location>
        <begin position="386"/>
        <end position="610"/>
    </location>
</feature>
<dbReference type="InterPro" id="IPR051628">
    <property type="entry name" value="LUBAC_E3_Ligases"/>
</dbReference>
<dbReference type="InterPro" id="IPR047546">
    <property type="entry name" value="Rcat_RBR_RNF216"/>
</dbReference>
<dbReference type="CDD" id="cd16630">
    <property type="entry name" value="RING-HC_RBR_RNF216"/>
    <property type="match status" value="1"/>
</dbReference>
<comment type="caution">
    <text evidence="11">The sequence shown here is derived from an EMBL/GenBank/DDBJ whole genome shotgun (WGS) entry which is preliminary data.</text>
</comment>
<dbReference type="PROSITE" id="PS51873">
    <property type="entry name" value="TRIAD"/>
    <property type="match status" value="1"/>
</dbReference>
<dbReference type="PANTHER" id="PTHR22770">
    <property type="entry name" value="UBIQUITIN CONJUGATING ENZYME 7 INTERACTING PROTEIN-RELATED"/>
    <property type="match status" value="1"/>
</dbReference>
<dbReference type="SMART" id="SM00647">
    <property type="entry name" value="IBR"/>
    <property type="match status" value="2"/>
</dbReference>
<dbReference type="InterPro" id="IPR013083">
    <property type="entry name" value="Znf_RING/FYVE/PHD"/>
</dbReference>
<keyword evidence="5" id="KW-0863">Zinc-finger</keyword>
<evidence type="ECO:0000256" key="4">
    <source>
        <dbReference type="ARBA" id="ARBA00022737"/>
    </source>
</evidence>
<feature type="region of interest" description="Disordered" evidence="9">
    <location>
        <begin position="822"/>
        <end position="842"/>
    </location>
</feature>
<feature type="compositionally biased region" description="Polar residues" evidence="9">
    <location>
        <begin position="145"/>
        <end position="154"/>
    </location>
</feature>